<feature type="transmembrane region" description="Helical" evidence="1">
    <location>
        <begin position="52"/>
        <end position="75"/>
    </location>
</feature>
<accession>A0A1G2SKE8</accession>
<dbReference type="STRING" id="1802730.A2591_01350"/>
<sequence>MYVSLKRFAYGTTAAGSFLLLVLGAVGSSWLTLLGARVLYTTKGGTISEYGIVLLCGFYAMLCIAECIEVLFIAARKHEIISWPNDGGSRIENPSAPLFRMFSPLEFEVSRASIGKDYAARGWQEVPYAPTRYQLNQSDWKRILTHDPPKQLFLASYEDTYATIRNIYGHESMRGGMIAAMRTTFTDRLFFLGPQYLVVFPSGLVAITHRKGLWW</sequence>
<protein>
    <submittedName>
        <fullName evidence="2">Uncharacterized protein</fullName>
    </submittedName>
</protein>
<dbReference type="Proteomes" id="UP000178168">
    <property type="component" value="Unassembled WGS sequence"/>
</dbReference>
<keyword evidence="1" id="KW-0472">Membrane</keyword>
<keyword evidence="1" id="KW-0812">Transmembrane</keyword>
<keyword evidence="1" id="KW-1133">Transmembrane helix</keyword>
<evidence type="ECO:0000256" key="1">
    <source>
        <dbReference type="SAM" id="Phobius"/>
    </source>
</evidence>
<name>A0A1G2SKE8_9BACT</name>
<feature type="transmembrane region" description="Helical" evidence="1">
    <location>
        <begin position="189"/>
        <end position="209"/>
    </location>
</feature>
<reference evidence="2 3" key="1">
    <citation type="journal article" date="2016" name="Nat. Commun.">
        <title>Thousands of microbial genomes shed light on interconnected biogeochemical processes in an aquifer system.</title>
        <authorList>
            <person name="Anantharaman K."/>
            <person name="Brown C.T."/>
            <person name="Hug L.A."/>
            <person name="Sharon I."/>
            <person name="Castelle C.J."/>
            <person name="Probst A.J."/>
            <person name="Thomas B.C."/>
            <person name="Singh A."/>
            <person name="Wilkins M.J."/>
            <person name="Karaoz U."/>
            <person name="Brodie E.L."/>
            <person name="Williams K.H."/>
            <person name="Hubbard S.S."/>
            <person name="Banfield J.F."/>
        </authorList>
    </citation>
    <scope>NUCLEOTIDE SEQUENCE [LARGE SCALE GENOMIC DNA]</scope>
</reference>
<evidence type="ECO:0000313" key="2">
    <source>
        <dbReference type="EMBL" id="OHA85484.1"/>
    </source>
</evidence>
<dbReference type="EMBL" id="MHUZ01000023">
    <property type="protein sequence ID" value="OHA85484.1"/>
    <property type="molecule type" value="Genomic_DNA"/>
</dbReference>
<proteinExistence type="predicted"/>
<organism evidence="2 3">
    <name type="scientific">Candidatus Yonathbacteria bacterium RIFOXYD1_FULL_52_36</name>
    <dbReference type="NCBI Taxonomy" id="1802730"/>
    <lineage>
        <taxon>Bacteria</taxon>
        <taxon>Candidatus Yonathiibacteriota</taxon>
    </lineage>
</organism>
<dbReference type="AlphaFoldDB" id="A0A1G2SKE8"/>
<evidence type="ECO:0000313" key="3">
    <source>
        <dbReference type="Proteomes" id="UP000178168"/>
    </source>
</evidence>
<comment type="caution">
    <text evidence="2">The sequence shown here is derived from an EMBL/GenBank/DDBJ whole genome shotgun (WGS) entry which is preliminary data.</text>
</comment>
<gene>
    <name evidence="2" type="ORF">A2591_01350</name>
</gene>